<feature type="transmembrane region" description="Helical" evidence="5">
    <location>
        <begin position="94"/>
        <end position="112"/>
    </location>
</feature>
<evidence type="ECO:0000256" key="3">
    <source>
        <dbReference type="ARBA" id="ARBA00022989"/>
    </source>
</evidence>
<evidence type="ECO:0000256" key="1">
    <source>
        <dbReference type="ARBA" id="ARBA00004141"/>
    </source>
</evidence>
<dbReference type="EMBL" id="AP022584">
    <property type="protein sequence ID" value="BBY10954.1"/>
    <property type="molecule type" value="Genomic_DNA"/>
</dbReference>
<evidence type="ECO:0000256" key="5">
    <source>
        <dbReference type="SAM" id="Phobius"/>
    </source>
</evidence>
<evidence type="ECO:0000256" key="2">
    <source>
        <dbReference type="ARBA" id="ARBA00022692"/>
    </source>
</evidence>
<protein>
    <recommendedName>
        <fullName evidence="8">Transmembrane protein</fullName>
    </recommendedName>
</protein>
<keyword evidence="4 5" id="KW-0472">Membrane</keyword>
<name>A0ABN5ZQT4_9MYCO</name>
<comment type="subcellular location">
    <subcellularLocation>
        <location evidence="1">Membrane</location>
        <topology evidence="1">Multi-pass membrane protein</topology>
    </subcellularLocation>
</comment>
<sequence length="169" mass="18414">MLDARVYPFYRSKYYPLEMEAPMSTKQVSAAPALAEQLRDPAYSAYLALRTVFTIAPIVFGLDKFFNLLTHPHHWSMYLAGWIDDLVPGTADQCMYLVGVVEIVAGVVVAVAPRLGAWVVAAWLAGIIIDLVSGPGFYDVALRDFGLFVGAIALARLAQGVHSGRIAAR</sequence>
<gene>
    <name evidence="6" type="ORF">MMARJ_16940</name>
</gene>
<evidence type="ECO:0000256" key="4">
    <source>
        <dbReference type="ARBA" id="ARBA00023136"/>
    </source>
</evidence>
<evidence type="ECO:0008006" key="8">
    <source>
        <dbReference type="Google" id="ProtNLM"/>
    </source>
</evidence>
<evidence type="ECO:0000313" key="7">
    <source>
        <dbReference type="Proteomes" id="UP000466831"/>
    </source>
</evidence>
<reference evidence="6 7" key="1">
    <citation type="journal article" date="2019" name="Emerg. Microbes Infect.">
        <title>Comprehensive subspecies identification of 175 nontuberculous mycobacteria species based on 7547 genomic profiles.</title>
        <authorList>
            <person name="Matsumoto Y."/>
            <person name="Kinjo T."/>
            <person name="Motooka D."/>
            <person name="Nabeya D."/>
            <person name="Jung N."/>
            <person name="Uechi K."/>
            <person name="Horii T."/>
            <person name="Iida T."/>
            <person name="Fujita J."/>
            <person name="Nakamura S."/>
        </authorList>
    </citation>
    <scope>NUCLEOTIDE SEQUENCE [LARGE SCALE GENOMIC DNA]</scope>
    <source>
        <strain evidence="6 7">JCM 17324</strain>
    </source>
</reference>
<accession>A0ABN5ZQT4</accession>
<dbReference type="Proteomes" id="UP000466831">
    <property type="component" value="Chromosome"/>
</dbReference>
<feature type="transmembrane region" description="Helical" evidence="5">
    <location>
        <begin position="118"/>
        <end position="138"/>
    </location>
</feature>
<keyword evidence="3 5" id="KW-1133">Transmembrane helix</keyword>
<keyword evidence="2 5" id="KW-0812">Transmembrane</keyword>
<evidence type="ECO:0000313" key="6">
    <source>
        <dbReference type="EMBL" id="BBY10954.1"/>
    </source>
</evidence>
<dbReference type="Pfam" id="PF07681">
    <property type="entry name" value="DoxX"/>
    <property type="match status" value="1"/>
</dbReference>
<organism evidence="6 7">
    <name type="scientific">Mycobacterium marseillense</name>
    <dbReference type="NCBI Taxonomy" id="701042"/>
    <lineage>
        <taxon>Bacteria</taxon>
        <taxon>Bacillati</taxon>
        <taxon>Actinomycetota</taxon>
        <taxon>Actinomycetes</taxon>
        <taxon>Mycobacteriales</taxon>
        <taxon>Mycobacteriaceae</taxon>
        <taxon>Mycobacterium</taxon>
        <taxon>Mycobacterium avium complex (MAC)</taxon>
    </lineage>
</organism>
<keyword evidence="7" id="KW-1185">Reference proteome</keyword>
<dbReference type="InterPro" id="IPR032808">
    <property type="entry name" value="DoxX"/>
</dbReference>
<feature type="transmembrane region" description="Helical" evidence="5">
    <location>
        <begin position="43"/>
        <end position="62"/>
    </location>
</feature>
<proteinExistence type="predicted"/>